<keyword evidence="3" id="KW-0597">Phosphoprotein</keyword>
<dbReference type="SUPFAM" id="SSF55785">
    <property type="entry name" value="PYP-like sensor domain (PAS domain)"/>
    <property type="match status" value="1"/>
</dbReference>
<dbReference type="GO" id="GO:0005886">
    <property type="term" value="C:plasma membrane"/>
    <property type="evidence" value="ECO:0007669"/>
    <property type="project" value="UniProtKB-ARBA"/>
</dbReference>
<dbReference type="InterPro" id="IPR003661">
    <property type="entry name" value="HisK_dim/P_dom"/>
</dbReference>
<proteinExistence type="predicted"/>
<dbReference type="FunFam" id="3.30.565.10:FF:000006">
    <property type="entry name" value="Sensor histidine kinase WalK"/>
    <property type="match status" value="1"/>
</dbReference>
<dbReference type="InterPro" id="IPR003594">
    <property type="entry name" value="HATPase_dom"/>
</dbReference>
<dbReference type="CDD" id="cd00082">
    <property type="entry name" value="HisKA"/>
    <property type="match status" value="1"/>
</dbReference>
<feature type="domain" description="Histidine kinase" evidence="6">
    <location>
        <begin position="161"/>
        <end position="374"/>
    </location>
</feature>
<dbReference type="Pfam" id="PF02518">
    <property type="entry name" value="HATPase_c"/>
    <property type="match status" value="1"/>
</dbReference>
<dbReference type="InterPro" id="IPR013656">
    <property type="entry name" value="PAS_4"/>
</dbReference>
<dbReference type="PANTHER" id="PTHR42878">
    <property type="entry name" value="TWO-COMPONENT HISTIDINE KINASE"/>
    <property type="match status" value="1"/>
</dbReference>
<dbReference type="EMBL" id="QVPD01000003">
    <property type="protein sequence ID" value="RFP61445.1"/>
    <property type="molecule type" value="Genomic_DNA"/>
</dbReference>
<dbReference type="Gene3D" id="3.30.450.20">
    <property type="entry name" value="PAS domain"/>
    <property type="match status" value="1"/>
</dbReference>
<dbReference type="InterPro" id="IPR035965">
    <property type="entry name" value="PAS-like_dom_sf"/>
</dbReference>
<dbReference type="GO" id="GO:0000156">
    <property type="term" value="F:phosphorelay response regulator activity"/>
    <property type="evidence" value="ECO:0007669"/>
    <property type="project" value="TreeGrafter"/>
</dbReference>
<accession>A0A372DPH4</accession>
<gene>
    <name evidence="7" type="ORF">D0Y53_03735</name>
</gene>
<evidence type="ECO:0000256" key="4">
    <source>
        <dbReference type="ARBA" id="ARBA00022679"/>
    </source>
</evidence>
<evidence type="ECO:0000256" key="3">
    <source>
        <dbReference type="ARBA" id="ARBA00022553"/>
    </source>
</evidence>
<dbReference type="InterPro" id="IPR005467">
    <property type="entry name" value="His_kinase_dom"/>
</dbReference>
<dbReference type="InterPro" id="IPR036097">
    <property type="entry name" value="HisK_dim/P_sf"/>
</dbReference>
<dbReference type="PANTHER" id="PTHR42878:SF15">
    <property type="entry name" value="BACTERIOPHYTOCHROME"/>
    <property type="match status" value="1"/>
</dbReference>
<dbReference type="GO" id="GO:0030295">
    <property type="term" value="F:protein kinase activator activity"/>
    <property type="evidence" value="ECO:0007669"/>
    <property type="project" value="TreeGrafter"/>
</dbReference>
<evidence type="ECO:0000313" key="7">
    <source>
        <dbReference type="EMBL" id="RFP61445.1"/>
    </source>
</evidence>
<name>A0A372DPH4_9GAMM</name>
<sequence length="381" mass="40202">MPAPRPPVPERAPDPPAAPDVALGTAILDLQQRWLQLEPALAQRFGVEPQALHGQPAAQVFDPDAAAALHAYLAAVAAGTAVPATAPRVRARADGAALTLAATLVRDAAGVPCVLALRLYGAAEPPGAAAPAAEPALRQALAAAEAREQALLRQQEVFAYGISHDLRAPLRAVETFSALLQRQATALDADGRDHLQRIRAAAARMGGLIEALLDLSRVERAALVPAVVDLSLLAELAVADLQDAESGRAVALTVAPGLFAHGDERQLRMLLTQLLRNAWRFSGACEQVRIEVDGERVGDTLRVAVRDHGCGFDMRYADKLFEPFQRLHGSEQGSGHGIGLAIARRVVERHGGRLWAESDPGAGSTFHFELPAAPATDESPA</sequence>
<organism evidence="7 8">
    <name type="scientific">Cognatiluteimonas weifangensis</name>
    <dbReference type="NCBI Taxonomy" id="2303539"/>
    <lineage>
        <taxon>Bacteria</taxon>
        <taxon>Pseudomonadati</taxon>
        <taxon>Pseudomonadota</taxon>
        <taxon>Gammaproteobacteria</taxon>
        <taxon>Lysobacterales</taxon>
        <taxon>Lysobacteraceae</taxon>
        <taxon>Cognatiluteimonas</taxon>
    </lineage>
</organism>
<reference evidence="7 8" key="1">
    <citation type="submission" date="2018-08" db="EMBL/GenBank/DDBJ databases">
        <title>Lysobacter weifangensis sp. nov., a new member of the family 'Xanthomonadaceae', isolated from soil in a farmland.</title>
        <authorList>
            <person name="Zhao H."/>
        </authorList>
    </citation>
    <scope>NUCLEOTIDE SEQUENCE [LARGE SCALE GENOMIC DNA]</scope>
    <source>
        <strain evidence="7 8">WF-2</strain>
    </source>
</reference>
<dbReference type="Proteomes" id="UP000262917">
    <property type="component" value="Unassembled WGS sequence"/>
</dbReference>
<dbReference type="InterPro" id="IPR036890">
    <property type="entry name" value="HATPase_C_sf"/>
</dbReference>
<dbReference type="SUPFAM" id="SSF55874">
    <property type="entry name" value="ATPase domain of HSP90 chaperone/DNA topoisomerase II/histidine kinase"/>
    <property type="match status" value="1"/>
</dbReference>
<dbReference type="EC" id="2.7.13.3" evidence="2"/>
<dbReference type="PROSITE" id="PS50109">
    <property type="entry name" value="HIS_KIN"/>
    <property type="match status" value="1"/>
</dbReference>
<dbReference type="Pfam" id="PF08448">
    <property type="entry name" value="PAS_4"/>
    <property type="match status" value="1"/>
</dbReference>
<keyword evidence="5 7" id="KW-0418">Kinase</keyword>
<dbReference type="Pfam" id="PF00512">
    <property type="entry name" value="HisKA"/>
    <property type="match status" value="1"/>
</dbReference>
<dbReference type="SMART" id="SM00387">
    <property type="entry name" value="HATPase_c"/>
    <property type="match status" value="1"/>
</dbReference>
<comment type="catalytic activity">
    <reaction evidence="1">
        <text>ATP + protein L-histidine = ADP + protein N-phospho-L-histidine.</text>
        <dbReference type="EC" id="2.7.13.3"/>
    </reaction>
</comment>
<dbReference type="Gene3D" id="3.30.565.10">
    <property type="entry name" value="Histidine kinase-like ATPase, C-terminal domain"/>
    <property type="match status" value="1"/>
</dbReference>
<dbReference type="InterPro" id="IPR050351">
    <property type="entry name" value="BphY/WalK/GraS-like"/>
</dbReference>
<dbReference type="GO" id="GO:0000155">
    <property type="term" value="F:phosphorelay sensor kinase activity"/>
    <property type="evidence" value="ECO:0007669"/>
    <property type="project" value="InterPro"/>
</dbReference>
<evidence type="ECO:0000256" key="2">
    <source>
        <dbReference type="ARBA" id="ARBA00012438"/>
    </source>
</evidence>
<evidence type="ECO:0000256" key="5">
    <source>
        <dbReference type="ARBA" id="ARBA00022777"/>
    </source>
</evidence>
<dbReference type="SMART" id="SM00388">
    <property type="entry name" value="HisKA"/>
    <property type="match status" value="1"/>
</dbReference>
<comment type="caution">
    <text evidence="7">The sequence shown here is derived from an EMBL/GenBank/DDBJ whole genome shotgun (WGS) entry which is preliminary data.</text>
</comment>
<keyword evidence="8" id="KW-1185">Reference proteome</keyword>
<evidence type="ECO:0000256" key="1">
    <source>
        <dbReference type="ARBA" id="ARBA00000085"/>
    </source>
</evidence>
<protein>
    <recommendedName>
        <fullName evidence="2">histidine kinase</fullName>
        <ecNumber evidence="2">2.7.13.3</ecNumber>
    </recommendedName>
</protein>
<dbReference type="SUPFAM" id="SSF47384">
    <property type="entry name" value="Homodimeric domain of signal transducing histidine kinase"/>
    <property type="match status" value="1"/>
</dbReference>
<evidence type="ECO:0000313" key="8">
    <source>
        <dbReference type="Proteomes" id="UP000262917"/>
    </source>
</evidence>
<keyword evidence="4" id="KW-0808">Transferase</keyword>
<dbReference type="GO" id="GO:0007234">
    <property type="term" value="P:osmosensory signaling via phosphorelay pathway"/>
    <property type="evidence" value="ECO:0007669"/>
    <property type="project" value="TreeGrafter"/>
</dbReference>
<dbReference type="Gene3D" id="1.10.287.130">
    <property type="match status" value="1"/>
</dbReference>
<evidence type="ECO:0000259" key="6">
    <source>
        <dbReference type="PROSITE" id="PS50109"/>
    </source>
</evidence>
<dbReference type="InterPro" id="IPR004358">
    <property type="entry name" value="Sig_transdc_His_kin-like_C"/>
</dbReference>
<dbReference type="PRINTS" id="PR00344">
    <property type="entry name" value="BCTRLSENSOR"/>
</dbReference>
<dbReference type="AlphaFoldDB" id="A0A372DPH4"/>